<sequence length="790" mass="90267">MMEAQADHDTHRSSHSTTESFVSNISPFDSLPIAARQQELLDIIDKVRRTTTTINLPQIVVVGDQSSGKSSVLEAITTLKFPVKGGKCTRFPIQISVRRGPNERVAASIIPYDKRPPEQKKQLQEFSLHMRDCNIEDLQDIVDSARNFIWPDQNNIKDYAMDILSIEAVGPRMPNLSVIDMPGYVQIDAQERSGEDSDAEQVVKLAERFTRVPRTVILAIVHAGADYETQTVLKQHKKIDPQGARTIGVITKPDIPSDSHSISEFIQLAKNDRYHLKLGWYVLKNRKIPDDKNLSWDERNEGEKFFFNKHPDWAQAGQERLGIFPLVQKLQKILFSTIAQELPSILKQLQQARDECAKKLTKLGDCPSTVLEMREQLRRCWVQCQGTVTQGVHGQYMIDQEFFNADKKLYAESGISIYMLRACIAKQNEIFDRTLRDWGCAYDVVDNRLETPSKIHYGSAKPELVPPPRKVTRAQFITEDVEPLLKQHRGQQNPGDIDPTVVYPLFQKLSSNWQPLVEDHVRRVYLICSIFMQLIIQEKWPTRMQDSLRKVILNDQMDTRLASAHEEVTKIFTDHSRYMQTHDPEYIRTLWNLGAVSARPTDADADVTIPFILCEDILTKTWVYYNIALGIFLRNIIVQVIERHLVYGLIDVFDQSHISTLDDEQIKEIAEESEEEQKTRDMLRDEKKRLDDCVRTIQNISWGNDWRHDLGMHSIPEWKDPRNSPAPRVSEPGPSPVPKPPPSRRGDRPATTLASSSRLGDTEPSRAPEQRTGKPVTVPFPPPGFLGAIN</sequence>
<feature type="domain" description="Dynamin-type G" evidence="5">
    <location>
        <begin position="53"/>
        <end position="343"/>
    </location>
</feature>
<dbReference type="InterPro" id="IPR020850">
    <property type="entry name" value="GED_dom"/>
</dbReference>
<dbReference type="InterPro" id="IPR000375">
    <property type="entry name" value="Dynamin_stalk"/>
</dbReference>
<dbReference type="GO" id="GO:0016020">
    <property type="term" value="C:membrane"/>
    <property type="evidence" value="ECO:0007669"/>
    <property type="project" value="TreeGrafter"/>
</dbReference>
<dbReference type="GO" id="GO:0005874">
    <property type="term" value="C:microtubule"/>
    <property type="evidence" value="ECO:0007669"/>
    <property type="project" value="TreeGrafter"/>
</dbReference>
<feature type="compositionally biased region" description="Basic and acidic residues" evidence="3">
    <location>
        <begin position="1"/>
        <end position="12"/>
    </location>
</feature>
<dbReference type="AlphaFoldDB" id="A0A5N6F8T0"/>
<evidence type="ECO:0000313" key="7">
    <source>
        <dbReference type="Proteomes" id="UP000326799"/>
    </source>
</evidence>
<dbReference type="PANTHER" id="PTHR11566">
    <property type="entry name" value="DYNAMIN"/>
    <property type="match status" value="1"/>
</dbReference>
<dbReference type="Pfam" id="PF01031">
    <property type="entry name" value="Dynamin_M"/>
    <property type="match status" value="1"/>
</dbReference>
<gene>
    <name evidence="6" type="ORF">BDV33DRAFT_162022</name>
</gene>
<evidence type="ECO:0000313" key="6">
    <source>
        <dbReference type="EMBL" id="KAB8226291.1"/>
    </source>
</evidence>
<keyword evidence="1" id="KW-0547">Nucleotide-binding</keyword>
<dbReference type="SMART" id="SM00053">
    <property type="entry name" value="DYNc"/>
    <property type="match status" value="1"/>
</dbReference>
<feature type="domain" description="GED" evidence="4">
    <location>
        <begin position="614"/>
        <end position="705"/>
    </location>
</feature>
<dbReference type="InterPro" id="IPR027417">
    <property type="entry name" value="P-loop_NTPase"/>
</dbReference>
<dbReference type="GO" id="GO:0016559">
    <property type="term" value="P:peroxisome fission"/>
    <property type="evidence" value="ECO:0007669"/>
    <property type="project" value="TreeGrafter"/>
</dbReference>
<dbReference type="Gene3D" id="3.40.50.300">
    <property type="entry name" value="P-loop containing nucleotide triphosphate hydrolases"/>
    <property type="match status" value="1"/>
</dbReference>
<dbReference type="Pfam" id="PF00350">
    <property type="entry name" value="Dynamin_N"/>
    <property type="match status" value="1"/>
</dbReference>
<feature type="compositionally biased region" description="Pro residues" evidence="3">
    <location>
        <begin position="733"/>
        <end position="743"/>
    </location>
</feature>
<dbReference type="GO" id="GO:0048312">
    <property type="term" value="P:intracellular distribution of mitochondria"/>
    <property type="evidence" value="ECO:0007669"/>
    <property type="project" value="TreeGrafter"/>
</dbReference>
<dbReference type="GO" id="GO:0008017">
    <property type="term" value="F:microtubule binding"/>
    <property type="evidence" value="ECO:0007669"/>
    <property type="project" value="TreeGrafter"/>
</dbReference>
<dbReference type="EMBL" id="ML733391">
    <property type="protein sequence ID" value="KAB8226291.1"/>
    <property type="molecule type" value="Genomic_DNA"/>
</dbReference>
<dbReference type="Proteomes" id="UP000326799">
    <property type="component" value="Unassembled WGS sequence"/>
</dbReference>
<dbReference type="GO" id="GO:0005739">
    <property type="term" value="C:mitochondrion"/>
    <property type="evidence" value="ECO:0007669"/>
    <property type="project" value="TreeGrafter"/>
</dbReference>
<dbReference type="InterPro" id="IPR022812">
    <property type="entry name" value="Dynamin"/>
</dbReference>
<dbReference type="InterPro" id="IPR045063">
    <property type="entry name" value="Dynamin_N"/>
</dbReference>
<dbReference type="InterPro" id="IPR030381">
    <property type="entry name" value="G_DYNAMIN_dom"/>
</dbReference>
<reference evidence="6 7" key="1">
    <citation type="submission" date="2019-04" db="EMBL/GenBank/DDBJ databases">
        <title>Fungal friends and foes A comparative genomics study of 23 Aspergillus species from section Flavi.</title>
        <authorList>
            <consortium name="DOE Joint Genome Institute"/>
            <person name="Kjaerbolling I."/>
            <person name="Vesth T.C."/>
            <person name="Frisvad J.C."/>
            <person name="Nybo J.L."/>
            <person name="Theobald S."/>
            <person name="Kildgaard S."/>
            <person name="Petersen T.I."/>
            <person name="Kuo A."/>
            <person name="Sato A."/>
            <person name="Lyhne E.K."/>
            <person name="Kogle M.E."/>
            <person name="Wiebenga A."/>
            <person name="Kun R.S."/>
            <person name="Lubbers R.J."/>
            <person name="Makela M.R."/>
            <person name="Barry K."/>
            <person name="Chovatia M."/>
            <person name="Clum A."/>
            <person name="Daum C."/>
            <person name="Haridas S."/>
            <person name="He G."/>
            <person name="LaButti K."/>
            <person name="Lipzen A."/>
            <person name="Mondo S."/>
            <person name="Pangilinan J."/>
            <person name="Riley R."/>
            <person name="Salamov A."/>
            <person name="Simmons B.A."/>
            <person name="Magnuson J.K."/>
            <person name="Henrissat B."/>
            <person name="Mortensen U.H."/>
            <person name="Larsen T.O."/>
            <person name="De vries R.P."/>
            <person name="Grigoriev I.V."/>
            <person name="Machida M."/>
            <person name="Baker S.E."/>
            <person name="Andersen M.R."/>
        </authorList>
    </citation>
    <scope>NUCLEOTIDE SEQUENCE [LARGE SCALE GENOMIC DNA]</scope>
    <source>
        <strain evidence="6 7">CBS 126849</strain>
    </source>
</reference>
<dbReference type="PANTHER" id="PTHR11566:SF66">
    <property type="entry name" value="INTERFERON-INDUCED GTP-BINDING PROTEIN MX"/>
    <property type="match status" value="1"/>
</dbReference>
<feature type="region of interest" description="Disordered" evidence="3">
    <location>
        <begin position="716"/>
        <end position="790"/>
    </location>
</feature>
<dbReference type="PRINTS" id="PR00195">
    <property type="entry name" value="DYNAMIN"/>
</dbReference>
<organism evidence="6 7">
    <name type="scientific">Aspergillus novoparasiticus</name>
    <dbReference type="NCBI Taxonomy" id="986946"/>
    <lineage>
        <taxon>Eukaryota</taxon>
        <taxon>Fungi</taxon>
        <taxon>Dikarya</taxon>
        <taxon>Ascomycota</taxon>
        <taxon>Pezizomycotina</taxon>
        <taxon>Eurotiomycetes</taxon>
        <taxon>Eurotiomycetidae</taxon>
        <taxon>Eurotiales</taxon>
        <taxon>Aspergillaceae</taxon>
        <taxon>Aspergillus</taxon>
        <taxon>Aspergillus subgen. Circumdati</taxon>
    </lineage>
</organism>
<keyword evidence="6" id="KW-0378">Hydrolase</keyword>
<dbReference type="PROSITE" id="PS51388">
    <property type="entry name" value="GED"/>
    <property type="match status" value="1"/>
</dbReference>
<evidence type="ECO:0000259" key="4">
    <source>
        <dbReference type="PROSITE" id="PS51388"/>
    </source>
</evidence>
<proteinExistence type="predicted"/>
<evidence type="ECO:0000256" key="1">
    <source>
        <dbReference type="ARBA" id="ARBA00022741"/>
    </source>
</evidence>
<feature type="region of interest" description="Disordered" evidence="3">
    <location>
        <begin position="1"/>
        <end position="21"/>
    </location>
</feature>
<keyword evidence="7" id="KW-1185">Reference proteome</keyword>
<name>A0A5N6F8T0_9EURO</name>
<protein>
    <submittedName>
        <fullName evidence="6">P-loop containing nucleoside triphosphate hydrolase protein</fullName>
    </submittedName>
</protein>
<evidence type="ECO:0000256" key="3">
    <source>
        <dbReference type="SAM" id="MobiDB-lite"/>
    </source>
</evidence>
<keyword evidence="2" id="KW-0342">GTP-binding</keyword>
<dbReference type="GO" id="GO:0006897">
    <property type="term" value="P:endocytosis"/>
    <property type="evidence" value="ECO:0007669"/>
    <property type="project" value="TreeGrafter"/>
</dbReference>
<evidence type="ECO:0000259" key="5">
    <source>
        <dbReference type="PROSITE" id="PS51718"/>
    </source>
</evidence>
<evidence type="ECO:0000256" key="2">
    <source>
        <dbReference type="ARBA" id="ARBA00023134"/>
    </source>
</evidence>
<dbReference type="SUPFAM" id="SSF52540">
    <property type="entry name" value="P-loop containing nucleoside triphosphate hydrolases"/>
    <property type="match status" value="1"/>
</dbReference>
<dbReference type="GO" id="GO:0005525">
    <property type="term" value="F:GTP binding"/>
    <property type="evidence" value="ECO:0007669"/>
    <property type="project" value="InterPro"/>
</dbReference>
<dbReference type="InterPro" id="IPR001401">
    <property type="entry name" value="Dynamin_GTPase"/>
</dbReference>
<feature type="compositionally biased region" description="Basic and acidic residues" evidence="3">
    <location>
        <begin position="760"/>
        <end position="772"/>
    </location>
</feature>
<dbReference type="GO" id="GO:0003924">
    <property type="term" value="F:GTPase activity"/>
    <property type="evidence" value="ECO:0007669"/>
    <property type="project" value="InterPro"/>
</dbReference>
<dbReference type="CDD" id="cd08771">
    <property type="entry name" value="DLP_1"/>
    <property type="match status" value="1"/>
</dbReference>
<accession>A0A5N6F8T0</accession>
<dbReference type="GO" id="GO:0000266">
    <property type="term" value="P:mitochondrial fission"/>
    <property type="evidence" value="ECO:0007669"/>
    <property type="project" value="TreeGrafter"/>
</dbReference>
<dbReference type="PROSITE" id="PS51718">
    <property type="entry name" value="G_DYNAMIN_2"/>
    <property type="match status" value="1"/>
</dbReference>